<organism evidence="12 13">
    <name type="scientific">Chitinimonas lacunae</name>
    <dbReference type="NCBI Taxonomy" id="1963018"/>
    <lineage>
        <taxon>Bacteria</taxon>
        <taxon>Pseudomonadati</taxon>
        <taxon>Pseudomonadota</taxon>
        <taxon>Betaproteobacteria</taxon>
        <taxon>Neisseriales</taxon>
        <taxon>Chitinibacteraceae</taxon>
        <taxon>Chitinimonas</taxon>
    </lineage>
</organism>
<reference evidence="13" key="1">
    <citation type="journal article" date="2019" name="Int. J. Syst. Evol. Microbiol.">
        <title>The Global Catalogue of Microorganisms (GCM) 10K type strain sequencing project: providing services to taxonomists for standard genome sequencing and annotation.</title>
        <authorList>
            <consortium name="The Broad Institute Genomics Platform"/>
            <consortium name="The Broad Institute Genome Sequencing Center for Infectious Disease"/>
            <person name="Wu L."/>
            <person name="Ma J."/>
        </authorList>
    </citation>
    <scope>NUCLEOTIDE SEQUENCE [LARGE SCALE GENOMIC DNA]</scope>
    <source>
        <strain evidence="13">LMG 29894</strain>
    </source>
</reference>
<dbReference type="EC" id="2.8.1.12" evidence="3"/>
<evidence type="ECO:0000256" key="4">
    <source>
        <dbReference type="ARBA" id="ARBA00013858"/>
    </source>
</evidence>
<proteinExistence type="inferred from homology"/>
<sequence length="172" mass="19564">MLDDVPVNARIEITVSAEDFDLGREFNALIHDDRGIGAVASFVGLVRDLNLDSDVNALELEHYPGMTEKSLTRIAEEAALRWPLRAVRIWHRVGRLEPGDRIVMVLTASAHRHSAYEANAFIMDYLKTRAPFWKKEWTGTGARWVDARHSDQSAAERWHQVVSERYGATDHD</sequence>
<dbReference type="Gene3D" id="3.90.1170.40">
    <property type="entry name" value="Molybdopterin biosynthesis MoaE subunit"/>
    <property type="match status" value="1"/>
</dbReference>
<evidence type="ECO:0000256" key="9">
    <source>
        <dbReference type="ARBA" id="ARBA00030781"/>
    </source>
</evidence>
<dbReference type="SUPFAM" id="SSF54690">
    <property type="entry name" value="Molybdopterin synthase subunit MoaE"/>
    <property type="match status" value="1"/>
</dbReference>
<dbReference type="PANTHER" id="PTHR23404">
    <property type="entry name" value="MOLYBDOPTERIN SYNTHASE RELATED"/>
    <property type="match status" value="1"/>
</dbReference>
<dbReference type="InterPro" id="IPR003448">
    <property type="entry name" value="Mopterin_biosynth_MoaE"/>
</dbReference>
<name>A0ABV8MN07_9NEIS</name>
<comment type="catalytic activity">
    <reaction evidence="11">
        <text>2 [molybdopterin-synthase sulfur-carrier protein]-C-terminal-Gly-aminoethanethioate + cyclic pyranopterin phosphate + H2O = molybdopterin + 2 [molybdopterin-synthase sulfur-carrier protein]-C-terminal Gly-Gly + 2 H(+)</text>
        <dbReference type="Rhea" id="RHEA:26333"/>
        <dbReference type="Rhea" id="RHEA-COMP:12202"/>
        <dbReference type="Rhea" id="RHEA-COMP:19907"/>
        <dbReference type="ChEBI" id="CHEBI:15377"/>
        <dbReference type="ChEBI" id="CHEBI:15378"/>
        <dbReference type="ChEBI" id="CHEBI:58698"/>
        <dbReference type="ChEBI" id="CHEBI:59648"/>
        <dbReference type="ChEBI" id="CHEBI:90778"/>
        <dbReference type="ChEBI" id="CHEBI:232372"/>
        <dbReference type="EC" id="2.8.1.12"/>
    </reaction>
</comment>
<dbReference type="NCBIfam" id="NF007959">
    <property type="entry name" value="PRK10678.1"/>
    <property type="match status" value="1"/>
</dbReference>
<gene>
    <name evidence="12" type="primary">moaE</name>
    <name evidence="12" type="ORF">ACFOW7_09270</name>
</gene>
<evidence type="ECO:0000256" key="1">
    <source>
        <dbReference type="ARBA" id="ARBA00005046"/>
    </source>
</evidence>
<comment type="pathway">
    <text evidence="1">Cofactor biosynthesis; molybdopterin biosynthesis.</text>
</comment>
<dbReference type="EMBL" id="JBHSBU010000001">
    <property type="protein sequence ID" value="MFC4159538.1"/>
    <property type="molecule type" value="Genomic_DNA"/>
</dbReference>
<dbReference type="InterPro" id="IPR036563">
    <property type="entry name" value="MoaE_sf"/>
</dbReference>
<evidence type="ECO:0000256" key="8">
    <source>
        <dbReference type="ARBA" id="ARBA00030407"/>
    </source>
</evidence>
<accession>A0ABV8MN07</accession>
<keyword evidence="13" id="KW-1185">Reference proteome</keyword>
<keyword evidence="12" id="KW-0808">Transferase</keyword>
<evidence type="ECO:0000256" key="11">
    <source>
        <dbReference type="ARBA" id="ARBA00049878"/>
    </source>
</evidence>
<comment type="similarity">
    <text evidence="2">Belongs to the MoaE family.</text>
</comment>
<comment type="subunit">
    <text evidence="6">Heterotetramer of 2 MoaD subunits and 2 MoaE subunits. Also stable as homodimer. The enzyme changes between these two forms during catalysis.</text>
</comment>
<protein>
    <recommendedName>
        <fullName evidence="4">Molybdopterin synthase catalytic subunit</fullName>
        <ecNumber evidence="3">2.8.1.12</ecNumber>
    </recommendedName>
    <alternativeName>
        <fullName evidence="9">MPT synthase subunit 2</fullName>
    </alternativeName>
    <alternativeName>
        <fullName evidence="7">Molybdenum cofactor biosynthesis protein E</fullName>
    </alternativeName>
    <alternativeName>
        <fullName evidence="8">Molybdopterin-converting factor large subunit</fullName>
    </alternativeName>
    <alternativeName>
        <fullName evidence="10">Molybdopterin-converting factor subunit 2</fullName>
    </alternativeName>
</protein>
<evidence type="ECO:0000256" key="5">
    <source>
        <dbReference type="ARBA" id="ARBA00023150"/>
    </source>
</evidence>
<evidence type="ECO:0000256" key="3">
    <source>
        <dbReference type="ARBA" id="ARBA00011950"/>
    </source>
</evidence>
<dbReference type="RefSeq" id="WP_378163400.1">
    <property type="nucleotide sequence ID" value="NZ_JBHSBU010000001.1"/>
</dbReference>
<evidence type="ECO:0000313" key="13">
    <source>
        <dbReference type="Proteomes" id="UP001595791"/>
    </source>
</evidence>
<evidence type="ECO:0000313" key="12">
    <source>
        <dbReference type="EMBL" id="MFC4159538.1"/>
    </source>
</evidence>
<dbReference type="Proteomes" id="UP001595791">
    <property type="component" value="Unassembled WGS sequence"/>
</dbReference>
<evidence type="ECO:0000256" key="6">
    <source>
        <dbReference type="ARBA" id="ARBA00026066"/>
    </source>
</evidence>
<evidence type="ECO:0000256" key="7">
    <source>
        <dbReference type="ARBA" id="ARBA00029745"/>
    </source>
</evidence>
<dbReference type="GO" id="GO:0030366">
    <property type="term" value="F:molybdopterin synthase activity"/>
    <property type="evidence" value="ECO:0007669"/>
    <property type="project" value="UniProtKB-EC"/>
</dbReference>
<evidence type="ECO:0000256" key="2">
    <source>
        <dbReference type="ARBA" id="ARBA00005426"/>
    </source>
</evidence>
<keyword evidence="5" id="KW-0501">Molybdenum cofactor biosynthesis</keyword>
<dbReference type="Pfam" id="PF02391">
    <property type="entry name" value="MoaE"/>
    <property type="match status" value="1"/>
</dbReference>
<dbReference type="CDD" id="cd00756">
    <property type="entry name" value="MoaE"/>
    <property type="match status" value="1"/>
</dbReference>
<comment type="caution">
    <text evidence="12">The sequence shown here is derived from an EMBL/GenBank/DDBJ whole genome shotgun (WGS) entry which is preliminary data.</text>
</comment>
<evidence type="ECO:0000256" key="10">
    <source>
        <dbReference type="ARBA" id="ARBA00032474"/>
    </source>
</evidence>